<evidence type="ECO:0000256" key="1">
    <source>
        <dbReference type="ARBA" id="ARBA00004196"/>
    </source>
</evidence>
<evidence type="ECO:0000313" key="6">
    <source>
        <dbReference type="EMBL" id="MFD1039120.1"/>
    </source>
</evidence>
<keyword evidence="4" id="KW-0812">Transmembrane</keyword>
<comment type="caution">
    <text evidence="6">The sequence shown here is derived from an EMBL/GenBank/DDBJ whole genome shotgun (WGS) entry which is preliminary data.</text>
</comment>
<organism evidence="6 7">
    <name type="scientific">Virgibacillus byunsanensis</name>
    <dbReference type="NCBI Taxonomy" id="570945"/>
    <lineage>
        <taxon>Bacteria</taxon>
        <taxon>Bacillati</taxon>
        <taxon>Bacillota</taxon>
        <taxon>Bacilli</taxon>
        <taxon>Bacillales</taxon>
        <taxon>Bacillaceae</taxon>
        <taxon>Virgibacillus</taxon>
    </lineage>
</organism>
<reference evidence="7" key="1">
    <citation type="journal article" date="2019" name="Int. J. Syst. Evol. Microbiol.">
        <title>The Global Catalogue of Microorganisms (GCM) 10K type strain sequencing project: providing services to taxonomists for standard genome sequencing and annotation.</title>
        <authorList>
            <consortium name="The Broad Institute Genomics Platform"/>
            <consortium name="The Broad Institute Genome Sequencing Center for Infectious Disease"/>
            <person name="Wu L."/>
            <person name="Ma J."/>
        </authorList>
    </citation>
    <scope>NUCLEOTIDE SEQUENCE [LARGE SCALE GENOMIC DNA]</scope>
    <source>
        <strain evidence="7">CCUG 56754</strain>
    </source>
</reference>
<evidence type="ECO:0000256" key="3">
    <source>
        <dbReference type="SAM" id="Coils"/>
    </source>
</evidence>
<dbReference type="InterPro" id="IPR058636">
    <property type="entry name" value="Beta-barrel_YknX"/>
</dbReference>
<dbReference type="Pfam" id="PF25990">
    <property type="entry name" value="Beta-barrel_YknX"/>
    <property type="match status" value="1"/>
</dbReference>
<dbReference type="PANTHER" id="PTHR32347">
    <property type="entry name" value="EFFLUX SYSTEM COMPONENT YKNX-RELATED"/>
    <property type="match status" value="1"/>
</dbReference>
<name>A0ABW3LL44_9BACI</name>
<proteinExistence type="predicted"/>
<keyword evidence="2 3" id="KW-0175">Coiled coil</keyword>
<feature type="coiled-coil region" evidence="3">
    <location>
        <begin position="165"/>
        <end position="192"/>
    </location>
</feature>
<dbReference type="Proteomes" id="UP001597040">
    <property type="component" value="Unassembled WGS sequence"/>
</dbReference>
<dbReference type="Gene3D" id="2.40.30.170">
    <property type="match status" value="1"/>
</dbReference>
<evidence type="ECO:0000259" key="5">
    <source>
        <dbReference type="Pfam" id="PF25990"/>
    </source>
</evidence>
<evidence type="ECO:0000313" key="7">
    <source>
        <dbReference type="Proteomes" id="UP001597040"/>
    </source>
</evidence>
<sequence>MRRKRLIYMMVILFMGINLLLNYLDHDGKIPKKAYVEQWSATFEMDMYESIDKQGVLSSVNEQHIYFDKNRGSFQEFLVDEGELIDTGDAVYTYAVHDYVEMRTYLESEIDKINGEIAAIEQAIATMSFYQVPQTNIIIEREEEEDITITPEPPVEADYMKEQYLAEKEKELAQKNAERESVRAQLAELEATGDTITVESPYQGEVTTISEELGDPLITVRDMELHVKGELNEQERVTVEQDMPVEVTFLEKEVVLQGSIENISDTPKATPIKSSSVYPFNVAFTEEIDTEELLPGYHATIEIIMKESNDATAVLNEHISNGELWIMTNKGKLINQEIQTGIQMNNIWEVTRGAEPDEWLAVPNQEKFKSGSTFITPLNWKQIKWRKLTEFENISWKKQFVIGILSR</sequence>
<dbReference type="InterPro" id="IPR050465">
    <property type="entry name" value="UPF0194_transport"/>
</dbReference>
<comment type="subcellular location">
    <subcellularLocation>
        <location evidence="1">Cell envelope</location>
    </subcellularLocation>
</comment>
<protein>
    <submittedName>
        <fullName evidence="6">Efflux RND transporter periplasmic adaptor subunit</fullName>
    </submittedName>
</protein>
<evidence type="ECO:0000256" key="4">
    <source>
        <dbReference type="SAM" id="Phobius"/>
    </source>
</evidence>
<keyword evidence="7" id="KW-1185">Reference proteome</keyword>
<accession>A0ABW3LL44</accession>
<keyword evidence="4" id="KW-1133">Transmembrane helix</keyword>
<evidence type="ECO:0000256" key="2">
    <source>
        <dbReference type="ARBA" id="ARBA00023054"/>
    </source>
</evidence>
<dbReference type="RefSeq" id="WP_390362753.1">
    <property type="nucleotide sequence ID" value="NZ_JBHTKJ010000032.1"/>
</dbReference>
<gene>
    <name evidence="6" type="ORF">ACFQ3N_12075</name>
</gene>
<feature type="transmembrane region" description="Helical" evidence="4">
    <location>
        <begin position="6"/>
        <end position="24"/>
    </location>
</feature>
<keyword evidence="4" id="KW-0472">Membrane</keyword>
<dbReference type="EMBL" id="JBHTKJ010000032">
    <property type="protein sequence ID" value="MFD1039120.1"/>
    <property type="molecule type" value="Genomic_DNA"/>
</dbReference>
<feature type="domain" description="YknX-like beta-barrel" evidence="5">
    <location>
        <begin position="225"/>
        <end position="303"/>
    </location>
</feature>